<dbReference type="AlphaFoldDB" id="A0AB39V213"/>
<sequence length="49" mass="5680">MGNTILILLCALRDSDAEEKLQVDIYSDFLENKIKNNNFETKLKQTAYD</sequence>
<dbReference type="RefSeq" id="WP_369715028.1">
    <property type="nucleotide sequence ID" value="NZ_CP165647.1"/>
</dbReference>
<reference evidence="1" key="1">
    <citation type="submission" date="2024-07" db="EMBL/GenBank/DDBJ databases">
        <authorList>
            <person name="Li X.-J."/>
            <person name="Wang X."/>
        </authorList>
    </citation>
    <scope>NUCLEOTIDE SEQUENCE</scope>
    <source>
        <strain evidence="1">HSP-536</strain>
    </source>
</reference>
<dbReference type="KEGG" id="lala:AB8B28_07440"/>
<protein>
    <submittedName>
        <fullName evidence="1">Uncharacterized protein</fullName>
    </submittedName>
</protein>
<organism evidence="1">
    <name type="scientific">Leptotrichia alba</name>
    <dbReference type="NCBI Taxonomy" id="3239304"/>
    <lineage>
        <taxon>Bacteria</taxon>
        <taxon>Fusobacteriati</taxon>
        <taxon>Fusobacteriota</taxon>
        <taxon>Fusobacteriia</taxon>
        <taxon>Fusobacteriales</taxon>
        <taxon>Leptotrichiaceae</taxon>
        <taxon>Leptotrichia</taxon>
    </lineage>
</organism>
<dbReference type="EMBL" id="CP165647">
    <property type="protein sequence ID" value="XDU61486.1"/>
    <property type="molecule type" value="Genomic_DNA"/>
</dbReference>
<gene>
    <name evidence="1" type="ORF">AB8B28_07440</name>
</gene>
<name>A0AB39V213_9FUSO</name>
<evidence type="ECO:0000313" key="1">
    <source>
        <dbReference type="EMBL" id="XDU61486.1"/>
    </source>
</evidence>
<proteinExistence type="predicted"/>
<accession>A0AB39V213</accession>